<feature type="transmembrane region" description="Helical" evidence="2">
    <location>
        <begin position="94"/>
        <end position="112"/>
    </location>
</feature>
<proteinExistence type="predicted"/>
<feature type="transmembrane region" description="Helical" evidence="2">
    <location>
        <begin position="27"/>
        <end position="50"/>
    </location>
</feature>
<evidence type="ECO:0000313" key="4">
    <source>
        <dbReference type="Proteomes" id="UP001501844"/>
    </source>
</evidence>
<keyword evidence="4" id="KW-1185">Reference proteome</keyword>
<comment type="caution">
    <text evidence="3">The sequence shown here is derived from an EMBL/GenBank/DDBJ whole genome shotgun (WGS) entry which is preliminary data.</text>
</comment>
<dbReference type="EMBL" id="BAABGX010000002">
    <property type="protein sequence ID" value="GAA4310977.1"/>
    <property type="molecule type" value="Genomic_DNA"/>
</dbReference>
<reference evidence="4" key="1">
    <citation type="journal article" date="2019" name="Int. J. Syst. Evol. Microbiol.">
        <title>The Global Catalogue of Microorganisms (GCM) 10K type strain sequencing project: providing services to taxonomists for standard genome sequencing and annotation.</title>
        <authorList>
            <consortium name="The Broad Institute Genomics Platform"/>
            <consortium name="The Broad Institute Genome Sequencing Center for Infectious Disease"/>
            <person name="Wu L."/>
            <person name="Ma J."/>
        </authorList>
    </citation>
    <scope>NUCLEOTIDE SEQUENCE [LARGE SCALE GENOMIC DNA]</scope>
    <source>
        <strain evidence="4">JCM 17917</strain>
    </source>
</reference>
<evidence type="ECO:0000256" key="1">
    <source>
        <dbReference type="SAM" id="Coils"/>
    </source>
</evidence>
<keyword evidence="1" id="KW-0175">Coiled coil</keyword>
<dbReference type="Proteomes" id="UP001501844">
    <property type="component" value="Unassembled WGS sequence"/>
</dbReference>
<sequence>MRNFFWWCAGADDHILAQCPKSEHIKFGGIGATVLFTGILASLSGGYALYTVFDSVPFAVAFGLLWGAVIFNLDRFIVSTLRKEGRFGREFLQVLPRILLALVLAIVISKPLELRIFEKEIDSVLMEKKAELALEHQKLVNKQFTETDSVRKDIDRLKAEIATKSAQRDTLYTQMSAESDGTGGTKKIGRGPIYTEKKAQHDKIDLELKQLQEQTNQLIAERQKRIDTLTAQRDKSIAQGKERFDNYGGLMARIEAMEKLPLLPSLFITLLFICLETAPIFSKLISKRGPYDDLLRDVESTVELDSLEKLEGRRREYDTRKAIEDVGKDARIEHYSYNRRETVKADADVDLELARTNTQARLKTGKEKIRRETDAYMDLV</sequence>
<dbReference type="InterPro" id="IPR025519">
    <property type="entry name" value="DUF4407"/>
</dbReference>
<keyword evidence="2" id="KW-0472">Membrane</keyword>
<protein>
    <submittedName>
        <fullName evidence="3">DUF4407 domain-containing protein</fullName>
    </submittedName>
</protein>
<keyword evidence="2" id="KW-0812">Transmembrane</keyword>
<evidence type="ECO:0000256" key="2">
    <source>
        <dbReference type="SAM" id="Phobius"/>
    </source>
</evidence>
<dbReference type="Pfam" id="PF14362">
    <property type="entry name" value="DUF4407"/>
    <property type="match status" value="1"/>
</dbReference>
<feature type="transmembrane region" description="Helical" evidence="2">
    <location>
        <begin position="56"/>
        <end position="73"/>
    </location>
</feature>
<feature type="coiled-coil region" evidence="1">
    <location>
        <begin position="194"/>
        <end position="221"/>
    </location>
</feature>
<organism evidence="3 4">
    <name type="scientific">Nibribacter koreensis</name>
    <dbReference type="NCBI Taxonomy" id="1084519"/>
    <lineage>
        <taxon>Bacteria</taxon>
        <taxon>Pseudomonadati</taxon>
        <taxon>Bacteroidota</taxon>
        <taxon>Cytophagia</taxon>
        <taxon>Cytophagales</taxon>
        <taxon>Hymenobacteraceae</taxon>
        <taxon>Nibribacter</taxon>
    </lineage>
</organism>
<accession>A0ABP8FU57</accession>
<gene>
    <name evidence="3" type="ORF">GCM10023183_29370</name>
</gene>
<keyword evidence="2" id="KW-1133">Transmembrane helix</keyword>
<name>A0ABP8FU57_9BACT</name>
<evidence type="ECO:0000313" key="3">
    <source>
        <dbReference type="EMBL" id="GAA4310977.1"/>
    </source>
</evidence>
<dbReference type="RefSeq" id="WP_345167681.1">
    <property type="nucleotide sequence ID" value="NZ_BAABGX010000002.1"/>
</dbReference>